<evidence type="ECO:0008006" key="7">
    <source>
        <dbReference type="Google" id="ProtNLM"/>
    </source>
</evidence>
<proteinExistence type="predicted"/>
<dbReference type="Gene3D" id="3.30.40.10">
    <property type="entry name" value="Zinc/RING finger domain, C3HC4 (zinc finger)"/>
    <property type="match status" value="1"/>
</dbReference>
<dbReference type="Proteomes" id="UP001472677">
    <property type="component" value="Unassembled WGS sequence"/>
</dbReference>
<evidence type="ECO:0000256" key="3">
    <source>
        <dbReference type="ARBA" id="ARBA00022833"/>
    </source>
</evidence>
<keyword evidence="3" id="KW-0862">Zinc</keyword>
<comment type="caution">
    <text evidence="5">The sequence shown here is derived from an EMBL/GenBank/DDBJ whole genome shotgun (WGS) entry which is preliminary data.</text>
</comment>
<dbReference type="Pfam" id="PF13920">
    <property type="entry name" value="zf-C3HC4_3"/>
    <property type="match status" value="1"/>
</dbReference>
<dbReference type="EMBL" id="JBBPBM010000001">
    <property type="protein sequence ID" value="KAK8601349.1"/>
    <property type="molecule type" value="Genomic_DNA"/>
</dbReference>
<evidence type="ECO:0000256" key="2">
    <source>
        <dbReference type="ARBA" id="ARBA00022771"/>
    </source>
</evidence>
<dbReference type="PANTHER" id="PTHR42647">
    <property type="entry name" value="SBP (S-RIBONUCLEASE BINDING PROTEIN) FAMILY PROTEIN"/>
    <property type="match status" value="1"/>
</dbReference>
<gene>
    <name evidence="5" type="ORF">V6N12_051186</name>
</gene>
<keyword evidence="4" id="KW-0175">Coiled coil</keyword>
<organism evidence="5 6">
    <name type="scientific">Hibiscus sabdariffa</name>
    <name type="common">roselle</name>
    <dbReference type="NCBI Taxonomy" id="183260"/>
    <lineage>
        <taxon>Eukaryota</taxon>
        <taxon>Viridiplantae</taxon>
        <taxon>Streptophyta</taxon>
        <taxon>Embryophyta</taxon>
        <taxon>Tracheophyta</taxon>
        <taxon>Spermatophyta</taxon>
        <taxon>Magnoliopsida</taxon>
        <taxon>eudicotyledons</taxon>
        <taxon>Gunneridae</taxon>
        <taxon>Pentapetalae</taxon>
        <taxon>rosids</taxon>
        <taxon>malvids</taxon>
        <taxon>Malvales</taxon>
        <taxon>Malvaceae</taxon>
        <taxon>Malvoideae</taxon>
        <taxon>Hibiscus</taxon>
    </lineage>
</organism>
<evidence type="ECO:0000256" key="4">
    <source>
        <dbReference type="SAM" id="Coils"/>
    </source>
</evidence>
<evidence type="ECO:0000256" key="1">
    <source>
        <dbReference type="ARBA" id="ARBA00022723"/>
    </source>
</evidence>
<reference evidence="5 6" key="1">
    <citation type="journal article" date="2024" name="G3 (Bethesda)">
        <title>Genome assembly of Hibiscus sabdariffa L. provides insights into metabolisms of medicinal natural products.</title>
        <authorList>
            <person name="Kim T."/>
        </authorList>
    </citation>
    <scope>NUCLEOTIDE SEQUENCE [LARGE SCALE GENOMIC DNA]</scope>
    <source>
        <strain evidence="5">TK-2024</strain>
        <tissue evidence="5">Old leaves</tissue>
    </source>
</reference>
<protein>
    <recommendedName>
        <fullName evidence="7">BOI-related E3 ubiquitin-protein ligase 2</fullName>
    </recommendedName>
</protein>
<dbReference type="InterPro" id="IPR013083">
    <property type="entry name" value="Znf_RING/FYVE/PHD"/>
</dbReference>
<keyword evidence="1" id="KW-0479">Metal-binding</keyword>
<feature type="coiled-coil region" evidence="4">
    <location>
        <begin position="122"/>
        <end position="163"/>
    </location>
</feature>
<evidence type="ECO:0000313" key="5">
    <source>
        <dbReference type="EMBL" id="KAK8601349.1"/>
    </source>
</evidence>
<keyword evidence="6" id="KW-1185">Reference proteome</keyword>
<sequence>MAVQAHLYPENLGLPLPMPGLQDWILSFDADICFNLQGHPQQTLPFHLDQKAQNLASSSTCDDFLSTSLSQSLDAQLEVQRQELDCILQLQIERLKSVVREEGKRQLAILIKGMETKALYLMRQKEEELARATKKTMELEASLKKAEMESESWERLAKANEATVLDLSKALGQVRKGLIRVGNAAEDAESLCCGSCDKNGDVKEEESSKKIACKHCNSRSSCVLFLPCRHLCSCMSCEAFLDSCPVCESVKEASMKIFLGLTRRAQSI</sequence>
<accession>A0ABR2GEK9</accession>
<keyword evidence="2" id="KW-0863">Zinc-finger</keyword>
<name>A0ABR2GEK9_9ROSI</name>
<dbReference type="PANTHER" id="PTHR42647:SF22">
    <property type="entry name" value="BOI-RELATED E3 UBIQUITIN-PROTEIN LIGASE 2-RELATED"/>
    <property type="match status" value="1"/>
</dbReference>
<evidence type="ECO:0000313" key="6">
    <source>
        <dbReference type="Proteomes" id="UP001472677"/>
    </source>
</evidence>